<proteinExistence type="predicted"/>
<evidence type="ECO:0000256" key="1">
    <source>
        <dbReference type="SAM" id="MobiDB-lite"/>
    </source>
</evidence>
<feature type="region of interest" description="Disordered" evidence="1">
    <location>
        <begin position="1"/>
        <end position="21"/>
    </location>
</feature>
<dbReference type="EMBL" id="BMSZ01000012">
    <property type="protein sequence ID" value="GGS62628.1"/>
    <property type="molecule type" value="Genomic_DNA"/>
</dbReference>
<organism evidence="2 3">
    <name type="scientific">Streptomyces badius</name>
    <dbReference type="NCBI Taxonomy" id="1941"/>
    <lineage>
        <taxon>Bacteria</taxon>
        <taxon>Bacillati</taxon>
        <taxon>Actinomycetota</taxon>
        <taxon>Actinomycetes</taxon>
        <taxon>Kitasatosporales</taxon>
        <taxon>Streptomycetaceae</taxon>
        <taxon>Streptomyces</taxon>
    </lineage>
</organism>
<gene>
    <name evidence="2" type="ORF">GCM10010253_41670</name>
</gene>
<accession>A0ABQ2TDI8</accession>
<sequence length="70" mass="7559">MAMKVVTPPRNSRATVDPRSDMWKYRSSHDLPAGTREPGPALSGLVFGSTDCWVMMPDSQGSQGHPLGDS</sequence>
<evidence type="ECO:0000313" key="2">
    <source>
        <dbReference type="EMBL" id="GGS62628.1"/>
    </source>
</evidence>
<name>A0ABQ2TDI8_STRBA</name>
<comment type="caution">
    <text evidence="2">The sequence shown here is derived from an EMBL/GenBank/DDBJ whole genome shotgun (WGS) entry which is preliminary data.</text>
</comment>
<keyword evidence="3" id="KW-1185">Reference proteome</keyword>
<dbReference type="Proteomes" id="UP000659767">
    <property type="component" value="Unassembled WGS sequence"/>
</dbReference>
<reference evidence="3" key="1">
    <citation type="journal article" date="2019" name="Int. J. Syst. Evol. Microbiol.">
        <title>The Global Catalogue of Microorganisms (GCM) 10K type strain sequencing project: providing services to taxonomists for standard genome sequencing and annotation.</title>
        <authorList>
            <consortium name="The Broad Institute Genomics Platform"/>
            <consortium name="The Broad Institute Genome Sequencing Center for Infectious Disease"/>
            <person name="Wu L."/>
            <person name="Ma J."/>
        </authorList>
    </citation>
    <scope>NUCLEOTIDE SEQUENCE [LARGE SCALE GENOMIC DNA]</scope>
    <source>
        <strain evidence="3">JCM 4350</strain>
    </source>
</reference>
<protein>
    <submittedName>
        <fullName evidence="2">Uncharacterized protein</fullName>
    </submittedName>
</protein>
<evidence type="ECO:0000313" key="3">
    <source>
        <dbReference type="Proteomes" id="UP000659767"/>
    </source>
</evidence>